<comment type="caution">
    <text evidence="1">The sequence shown here is derived from an EMBL/GenBank/DDBJ whole genome shotgun (WGS) entry which is preliminary data.</text>
</comment>
<evidence type="ECO:0008006" key="3">
    <source>
        <dbReference type="Google" id="ProtNLM"/>
    </source>
</evidence>
<dbReference type="OrthoDB" id="2326317at2759"/>
<evidence type="ECO:0000313" key="2">
    <source>
        <dbReference type="Proteomes" id="UP000266861"/>
    </source>
</evidence>
<dbReference type="CDD" id="cd09917">
    <property type="entry name" value="F-box_SF"/>
    <property type="match status" value="1"/>
</dbReference>
<gene>
    <name evidence="1" type="ORF">Glove_21g360</name>
</gene>
<protein>
    <recommendedName>
        <fullName evidence="3">F-box domain-containing protein</fullName>
    </recommendedName>
</protein>
<dbReference type="EMBL" id="PQFF01000019">
    <property type="protein sequence ID" value="RHZ88796.1"/>
    <property type="molecule type" value="Genomic_DNA"/>
</dbReference>
<organism evidence="1 2">
    <name type="scientific">Diversispora epigaea</name>
    <dbReference type="NCBI Taxonomy" id="1348612"/>
    <lineage>
        <taxon>Eukaryota</taxon>
        <taxon>Fungi</taxon>
        <taxon>Fungi incertae sedis</taxon>
        <taxon>Mucoromycota</taxon>
        <taxon>Glomeromycotina</taxon>
        <taxon>Glomeromycetes</taxon>
        <taxon>Diversisporales</taxon>
        <taxon>Diversisporaceae</taxon>
        <taxon>Diversispora</taxon>
    </lineage>
</organism>
<proteinExistence type="predicted"/>
<evidence type="ECO:0000313" key="1">
    <source>
        <dbReference type="EMBL" id="RHZ88796.1"/>
    </source>
</evidence>
<accession>A0A397JRY6</accession>
<dbReference type="Proteomes" id="UP000266861">
    <property type="component" value="Unassembled WGS sequence"/>
</dbReference>
<dbReference type="InterPro" id="IPR036047">
    <property type="entry name" value="F-box-like_dom_sf"/>
</dbReference>
<keyword evidence="2" id="KW-1185">Reference proteome</keyword>
<sequence length="549" mass="64533">MHPRLPYDVLEEIFKYLSEDINSLHTFLLINKLWCQIVIRILWKNPWSYCSLIKPTYSTFWPLITRTIVSMIPQDSKNYLLNHGIDISKFQKISKNNNKFPMFNYLSYCKYFSLRDLHRIRREILDVEDSYKEFILEQVIYKLFLSNTCSLNYLELLDISLPSPSSSSHHHIDISHKSDKLSRLSFAPHIFPSHITHLEIKSHFSSSLLITISEYVNTLRMLTIDPCDNDNPGLSQLIKSQKCLTDLTIVSLNGVFENLSNAIKEKAKMIKCIRFVGNVCISSEAIYSLNELKVLEVDLLENNGIGSYLNFEEREEEDDKLQQQQEIYFNNNWLLLKSPNFPQLEILNILYDDKTSLSNYTSIINSTQNSKSLKKIFINDWFTIEFNELRPYLRSIINNCGICNNLKFVKIWYSRLLLPEIEDVLKKCTGLESIVVTYYENNNIYMDNIYNIDNRDNIMNFVEDITNERDTELFLDLLSTHSPITLNKIELNGDWRITKKILHKFLENWNSRKELGLEMNICALGFFQDCSKILKEYTDKGVLKKFSYE</sequence>
<name>A0A397JRY6_9GLOM</name>
<dbReference type="SUPFAM" id="SSF81383">
    <property type="entry name" value="F-box domain"/>
    <property type="match status" value="1"/>
</dbReference>
<dbReference type="AlphaFoldDB" id="A0A397JRY6"/>
<reference evidence="1 2" key="1">
    <citation type="submission" date="2018-08" db="EMBL/GenBank/DDBJ databases">
        <title>Genome and evolution of the arbuscular mycorrhizal fungus Diversispora epigaea (formerly Glomus versiforme) and its bacterial endosymbionts.</title>
        <authorList>
            <person name="Sun X."/>
            <person name="Fei Z."/>
            <person name="Harrison M."/>
        </authorList>
    </citation>
    <scope>NUCLEOTIDE SEQUENCE [LARGE SCALE GENOMIC DNA]</scope>
    <source>
        <strain evidence="1 2">IT104</strain>
    </source>
</reference>